<dbReference type="EMBL" id="JBANEI010000001">
    <property type="protein sequence ID" value="MEI2680773.1"/>
    <property type="molecule type" value="Genomic_DNA"/>
</dbReference>
<dbReference type="Pfam" id="PF00669">
    <property type="entry name" value="Flagellin_N"/>
    <property type="match status" value="1"/>
</dbReference>
<comment type="subcellular location">
    <subcellularLocation>
        <location evidence="1">Bacterial flagellum</location>
    </subcellularLocation>
    <subcellularLocation>
        <location evidence="2">Secreted</location>
    </subcellularLocation>
</comment>
<comment type="similarity">
    <text evidence="3">Belongs to the bacterial flagellin family.</text>
</comment>
<keyword evidence="8" id="KW-0282">Flagellum</keyword>
<dbReference type="SUPFAM" id="SSF64518">
    <property type="entry name" value="Phase 1 flagellin"/>
    <property type="match status" value="1"/>
</dbReference>
<dbReference type="Proteomes" id="UP001306592">
    <property type="component" value="Unassembled WGS sequence"/>
</dbReference>
<dbReference type="InterPro" id="IPR001029">
    <property type="entry name" value="Flagellin_N"/>
</dbReference>
<dbReference type="InterPro" id="IPR001492">
    <property type="entry name" value="Flagellin"/>
</dbReference>
<dbReference type="NCBIfam" id="TIGR02550">
    <property type="entry name" value="flagell_flgL"/>
    <property type="match status" value="1"/>
</dbReference>
<dbReference type="GeneID" id="89472977"/>
<evidence type="ECO:0000259" key="7">
    <source>
        <dbReference type="Pfam" id="PF00700"/>
    </source>
</evidence>
<dbReference type="InterPro" id="IPR013384">
    <property type="entry name" value="Flagell_FlgL"/>
</dbReference>
<protein>
    <submittedName>
        <fullName evidence="8">Flagellar hook-associated protein FlgL</fullName>
    </submittedName>
</protein>
<keyword evidence="8" id="KW-0969">Cilium</keyword>
<evidence type="ECO:0000256" key="3">
    <source>
        <dbReference type="ARBA" id="ARBA00005709"/>
    </source>
</evidence>
<feature type="domain" description="Flagellin N-terminal" evidence="6">
    <location>
        <begin position="4"/>
        <end position="140"/>
    </location>
</feature>
<accession>A0ABU8DB76</accession>
<comment type="caution">
    <text evidence="8">The sequence shown here is derived from an EMBL/GenBank/DDBJ whole genome shotgun (WGS) entry which is preliminary data.</text>
</comment>
<keyword evidence="9" id="KW-1185">Reference proteome</keyword>
<keyword evidence="8" id="KW-0966">Cell projection</keyword>
<keyword evidence="4" id="KW-0964">Secreted</keyword>
<evidence type="ECO:0000256" key="2">
    <source>
        <dbReference type="ARBA" id="ARBA00004613"/>
    </source>
</evidence>
<feature type="domain" description="Flagellin C-terminal" evidence="7">
    <location>
        <begin position="242"/>
        <end position="317"/>
    </location>
</feature>
<organism evidence="8 9">
    <name type="scientific">Erwinia aphidicola</name>
    <dbReference type="NCBI Taxonomy" id="68334"/>
    <lineage>
        <taxon>Bacteria</taxon>
        <taxon>Pseudomonadati</taxon>
        <taxon>Pseudomonadota</taxon>
        <taxon>Gammaproteobacteria</taxon>
        <taxon>Enterobacterales</taxon>
        <taxon>Erwiniaceae</taxon>
        <taxon>Erwinia</taxon>
    </lineage>
</organism>
<evidence type="ECO:0000313" key="9">
    <source>
        <dbReference type="Proteomes" id="UP001306592"/>
    </source>
</evidence>
<dbReference type="PANTHER" id="PTHR42792">
    <property type="entry name" value="FLAGELLIN"/>
    <property type="match status" value="1"/>
</dbReference>
<keyword evidence="5" id="KW-0975">Bacterial flagellum</keyword>
<proteinExistence type="inferred from homology"/>
<evidence type="ECO:0000256" key="5">
    <source>
        <dbReference type="ARBA" id="ARBA00023143"/>
    </source>
</evidence>
<reference evidence="8 9" key="1">
    <citation type="submission" date="2024-02" db="EMBL/GenBank/DDBJ databases">
        <title>First report Erwinia aphidicola in onion in Chile.</title>
        <authorList>
            <person name="Valenzuela M."/>
            <person name="Pena M."/>
            <person name="Dutta B."/>
        </authorList>
    </citation>
    <scope>NUCLEOTIDE SEQUENCE [LARGE SCALE GENOMIC DNA]</scope>
    <source>
        <strain evidence="8 9">QCJ3A</strain>
    </source>
</reference>
<evidence type="ECO:0000313" key="8">
    <source>
        <dbReference type="EMBL" id="MEI2680773.1"/>
    </source>
</evidence>
<dbReference type="Gene3D" id="1.20.1330.10">
    <property type="entry name" value="f41 fragment of flagellin, N-terminal domain"/>
    <property type="match status" value="1"/>
</dbReference>
<gene>
    <name evidence="8" type="primary">flgL</name>
    <name evidence="8" type="ORF">V8N49_03750</name>
</gene>
<evidence type="ECO:0000259" key="6">
    <source>
        <dbReference type="Pfam" id="PF00669"/>
    </source>
</evidence>
<dbReference type="InterPro" id="IPR046358">
    <property type="entry name" value="Flagellin_C"/>
</dbReference>
<dbReference type="RefSeq" id="WP_099753393.1">
    <property type="nucleotide sequence ID" value="NZ_CAKKMT010000003.1"/>
</dbReference>
<evidence type="ECO:0000256" key="1">
    <source>
        <dbReference type="ARBA" id="ARBA00004365"/>
    </source>
</evidence>
<name>A0ABU8DB76_ERWAP</name>
<dbReference type="Pfam" id="PF00700">
    <property type="entry name" value="Flagellin_C"/>
    <property type="match status" value="1"/>
</dbReference>
<sequence length="322" mass="34144">MRLSTSMIYDQQARGIANSQQSWLKVGEQLSTGKRVVNPSDDPVAAAQAVVVSQAQAQTAQFSTARVFATQNQSTEDTTLKQVADVVISAQTTLVAASNGTLSDDDRASYATQLEGLRAQLLNLANSTDGNGRYVFAGYKSDTAPFVTDATTGETTYAGGTTPITQKVDASRTLTTNHTGAQIFDSLTSNATKEPDGSTGESNIFTTLDTAIKALKTPLADADQTTVDSASADMEKSIRGLKNSLNNVSTVRAEVGTNLQELTNLDSKGDDTTLNLKTQLSGLVDADTTETISSYTMQQAALQASYTVFQQMSKLSLFKLNS</sequence>
<dbReference type="PANTHER" id="PTHR42792:SF1">
    <property type="entry name" value="FLAGELLAR HOOK-ASSOCIATED PROTEIN 3"/>
    <property type="match status" value="1"/>
</dbReference>
<evidence type="ECO:0000256" key="4">
    <source>
        <dbReference type="ARBA" id="ARBA00022525"/>
    </source>
</evidence>